<dbReference type="Proteomes" id="UP000476212">
    <property type="component" value="Unassembled WGS sequence"/>
</dbReference>
<keyword evidence="1" id="KW-0489">Methyltransferase</keyword>
<protein>
    <submittedName>
        <fullName evidence="1">Protein-(Glutamine-N5) methyltransferase</fullName>
    </submittedName>
</protein>
<sequence length="37" mass="4296">GQSVPELFRKHLPEKKVRTLKDQFGQNRMVVVDDGQD</sequence>
<keyword evidence="1" id="KW-0808">Transferase</keyword>
<organism evidence="1 2">
    <name type="scientific">Streptococcus pneumoniae</name>
    <dbReference type="NCBI Taxonomy" id="1313"/>
    <lineage>
        <taxon>Bacteria</taxon>
        <taxon>Bacillati</taxon>
        <taxon>Bacillota</taxon>
        <taxon>Bacilli</taxon>
        <taxon>Lactobacillales</taxon>
        <taxon>Streptococcaceae</taxon>
        <taxon>Streptococcus</taxon>
    </lineage>
</organism>
<evidence type="ECO:0000313" key="1">
    <source>
        <dbReference type="EMBL" id="MTV91685.1"/>
    </source>
</evidence>
<accession>A0A6G2DPL4</accession>
<dbReference type="EMBL" id="WNIB01000890">
    <property type="protein sequence ID" value="MTV91685.1"/>
    <property type="molecule type" value="Genomic_DNA"/>
</dbReference>
<gene>
    <name evidence="1" type="ORF">GM544_14905</name>
</gene>
<dbReference type="GO" id="GO:0032259">
    <property type="term" value="P:methylation"/>
    <property type="evidence" value="ECO:0007669"/>
    <property type="project" value="UniProtKB-KW"/>
</dbReference>
<dbReference type="AlphaFoldDB" id="A0A6G2DPL4"/>
<feature type="non-terminal residue" evidence="1">
    <location>
        <position position="1"/>
    </location>
</feature>
<evidence type="ECO:0000313" key="2">
    <source>
        <dbReference type="Proteomes" id="UP000476212"/>
    </source>
</evidence>
<dbReference type="GO" id="GO:0008168">
    <property type="term" value="F:methyltransferase activity"/>
    <property type="evidence" value="ECO:0007669"/>
    <property type="project" value="UniProtKB-KW"/>
</dbReference>
<proteinExistence type="predicted"/>
<reference evidence="1 2" key="1">
    <citation type="submission" date="2019-11" db="EMBL/GenBank/DDBJ databases">
        <title>Growth characteristics of pneumococcus vary with the chemical composition of the capsule and with environmental conditions.</title>
        <authorList>
            <person name="Tothpal A."/>
            <person name="Desobry K."/>
            <person name="Joshi S."/>
            <person name="Wyllie A.L."/>
            <person name="Weinberger D.M."/>
        </authorList>
    </citation>
    <scope>NUCLEOTIDE SEQUENCE [LARGE SCALE GENOMIC DNA]</scope>
    <source>
        <strain evidence="2">pnumococcus15C</strain>
    </source>
</reference>
<comment type="caution">
    <text evidence="1">The sequence shown here is derived from an EMBL/GenBank/DDBJ whole genome shotgun (WGS) entry which is preliminary data.</text>
</comment>
<name>A0A6G2DPL4_STREE</name>